<evidence type="ECO:0000256" key="3">
    <source>
        <dbReference type="ARBA" id="ARBA00022723"/>
    </source>
</evidence>
<protein>
    <recommendedName>
        <fullName evidence="6">aldehyde dehydrogenase (NAD(+))</fullName>
        <ecNumber evidence="6">1.2.1.3</ecNumber>
    </recommendedName>
</protein>
<dbReference type="InterPro" id="IPR013154">
    <property type="entry name" value="ADH-like_N"/>
</dbReference>
<comment type="similarity">
    <text evidence="2 9">Belongs to the aldehyde dehydrogenase family.</text>
</comment>
<feature type="domain" description="Enoyl reductase (ER)" evidence="11">
    <location>
        <begin position="16"/>
        <end position="369"/>
    </location>
</feature>
<dbReference type="InterPro" id="IPR013149">
    <property type="entry name" value="ADH-like_C"/>
</dbReference>
<evidence type="ECO:0000313" key="12">
    <source>
        <dbReference type="EMBL" id="TKA52115.1"/>
    </source>
</evidence>
<dbReference type="AlphaFoldDB" id="A0A4U0VTS8"/>
<dbReference type="SMART" id="SM00829">
    <property type="entry name" value="PKS_ER"/>
    <property type="match status" value="1"/>
</dbReference>
<reference evidence="12 13" key="1">
    <citation type="submission" date="2017-03" db="EMBL/GenBank/DDBJ databases">
        <title>Genomes of endolithic fungi from Antarctica.</title>
        <authorList>
            <person name="Coleine C."/>
            <person name="Masonjones S."/>
            <person name="Stajich J.E."/>
        </authorList>
    </citation>
    <scope>NUCLEOTIDE SEQUENCE [LARGE SCALE GENOMIC DNA]</scope>
    <source>
        <strain evidence="12 13">CCFEE 5187</strain>
    </source>
</reference>
<evidence type="ECO:0000256" key="5">
    <source>
        <dbReference type="ARBA" id="ARBA00023002"/>
    </source>
</evidence>
<keyword evidence="4 10" id="KW-0862">Zinc</keyword>
<evidence type="ECO:0000256" key="1">
    <source>
        <dbReference type="ARBA" id="ARBA00001947"/>
    </source>
</evidence>
<feature type="non-terminal residue" evidence="12">
    <location>
        <position position="718"/>
    </location>
</feature>
<dbReference type="GO" id="GO:0004029">
    <property type="term" value="F:aldehyde dehydrogenase (NAD+) activity"/>
    <property type="evidence" value="ECO:0007669"/>
    <property type="project" value="UniProtKB-EC"/>
</dbReference>
<accession>A0A4U0VTS8</accession>
<dbReference type="SUPFAM" id="SSF50129">
    <property type="entry name" value="GroES-like"/>
    <property type="match status" value="1"/>
</dbReference>
<gene>
    <name evidence="12" type="ORF">B0A49_12082</name>
</gene>
<evidence type="ECO:0000256" key="4">
    <source>
        <dbReference type="ARBA" id="ARBA00022833"/>
    </source>
</evidence>
<dbReference type="InterPro" id="IPR029510">
    <property type="entry name" value="Ald_DH_CS_GLU"/>
</dbReference>
<dbReference type="InterPro" id="IPR002328">
    <property type="entry name" value="ADH_Zn_CS"/>
</dbReference>
<dbReference type="STRING" id="331657.A0A4U0VTS8"/>
<evidence type="ECO:0000259" key="11">
    <source>
        <dbReference type="SMART" id="SM00829"/>
    </source>
</evidence>
<feature type="active site" evidence="8">
    <location>
        <position position="618"/>
    </location>
</feature>
<dbReference type="Gene3D" id="3.90.180.10">
    <property type="entry name" value="Medium-chain alcohol dehydrogenases, catalytic domain"/>
    <property type="match status" value="1"/>
</dbReference>
<keyword evidence="13" id="KW-1185">Reference proteome</keyword>
<dbReference type="EMBL" id="NAJN01002482">
    <property type="protein sequence ID" value="TKA52115.1"/>
    <property type="molecule type" value="Genomic_DNA"/>
</dbReference>
<dbReference type="InterPro" id="IPR036291">
    <property type="entry name" value="NAD(P)-bd_dom_sf"/>
</dbReference>
<dbReference type="Pfam" id="PF00107">
    <property type="entry name" value="ADH_zinc_N"/>
    <property type="match status" value="1"/>
</dbReference>
<dbReference type="FunFam" id="3.40.605.10:FF:000007">
    <property type="entry name" value="NAD/NADP-dependent betaine aldehyde dehydrogenase"/>
    <property type="match status" value="1"/>
</dbReference>
<comment type="catalytic activity">
    <reaction evidence="7">
        <text>an aldehyde + NAD(+) + H2O = a carboxylate + NADH + 2 H(+)</text>
        <dbReference type="Rhea" id="RHEA:16185"/>
        <dbReference type="ChEBI" id="CHEBI:15377"/>
        <dbReference type="ChEBI" id="CHEBI:15378"/>
        <dbReference type="ChEBI" id="CHEBI:17478"/>
        <dbReference type="ChEBI" id="CHEBI:29067"/>
        <dbReference type="ChEBI" id="CHEBI:57540"/>
        <dbReference type="ChEBI" id="CHEBI:57945"/>
        <dbReference type="EC" id="1.2.1.3"/>
    </reaction>
</comment>
<dbReference type="PROSITE" id="PS00687">
    <property type="entry name" value="ALDEHYDE_DEHYDR_GLU"/>
    <property type="match status" value="1"/>
</dbReference>
<keyword evidence="3 10" id="KW-0479">Metal-binding</keyword>
<dbReference type="SUPFAM" id="SSF51735">
    <property type="entry name" value="NAD(P)-binding Rossmann-fold domains"/>
    <property type="match status" value="1"/>
</dbReference>
<dbReference type="EC" id="1.2.1.3" evidence="6"/>
<dbReference type="OrthoDB" id="1560166at2759"/>
<comment type="caution">
    <text evidence="12">The sequence shown here is derived from an EMBL/GenBank/DDBJ whole genome shotgun (WGS) entry which is preliminary data.</text>
</comment>
<keyword evidence="5 9" id="KW-0560">Oxidoreductase</keyword>
<dbReference type="InterPro" id="IPR020843">
    <property type="entry name" value="ER"/>
</dbReference>
<name>A0A4U0VTS8_9PEZI</name>
<evidence type="ECO:0000313" key="13">
    <source>
        <dbReference type="Proteomes" id="UP000308768"/>
    </source>
</evidence>
<dbReference type="InterPro" id="IPR016162">
    <property type="entry name" value="Ald_DH_N"/>
</dbReference>
<dbReference type="Gene3D" id="3.40.605.10">
    <property type="entry name" value="Aldehyde Dehydrogenase, Chain A, domain 1"/>
    <property type="match status" value="1"/>
</dbReference>
<dbReference type="Pfam" id="PF08240">
    <property type="entry name" value="ADH_N"/>
    <property type="match status" value="1"/>
</dbReference>
<dbReference type="CDD" id="cd08278">
    <property type="entry name" value="benzyl_alcohol_DH"/>
    <property type="match status" value="1"/>
</dbReference>
<sequence length="718" mass="76707">MAKITSTSALVLRDVGNPLKLENVTLASLQPNEAVVEIHASGICHTDLSCMSGVLPAALPNVLGHEGAGIVREVGSDVLDVAPGDKVLLSFNFCDTCENCTAAHPAYCSNFVPLNFGGVRADGSVSLKSEQGTDIHCNFFGQSSFSRHAIVAANSMVKVPADTDLRLYAPLGCGLQTGAGAILKSLAVTEGSSVAVWGVGPVGLAAVMASAIANATVIIAIDLQPDRLELAKSLGATHTINGSDEDVVKKVVELSKSNGVQFALDCTGVPEVVENMVNSLGTRGRGCTVGAPKPGAVASIDIFTHLIQGREYIGCTEGDCIPSKMIPYLIEQHKAGKFPLEKMIKYYEIKNFQQAFTDMAAAKTIKPVIVCATSKIDWTTFRNLINGKLVDTKDHSHGINPATRERLQDVPVATKDDLDEAVRAARAAFRNWRNVPREERNACVLKYADAIEANADELAKLLTTEQGKPTFQAAFEIGGCAAWLRAQSTLFLEDEVLEDSEEKKILTRYTPIGVVGAIVPWNFPCLLNIGKIGPAVLTGNTIIVKPSPFTPYTALKLAELAMPCFPPGVVQTLAGDDDLGPWMTSHKGIDKISFTGSTATGKKVAAMAAATMKRVTLELGGNDPAIICSKVDIPKVAPGICTYAMLNSGQICLAIKRVYIHSSIYSEFRQAMVDHINTLKVGDGFAADTFLGPVQNEMQYNKVKNLFDDIEKEKWSVA</sequence>
<dbReference type="InterPro" id="IPR016161">
    <property type="entry name" value="Ald_DH/histidinol_DH"/>
</dbReference>
<dbReference type="Proteomes" id="UP000308768">
    <property type="component" value="Unassembled WGS sequence"/>
</dbReference>
<dbReference type="PANTHER" id="PTHR11699">
    <property type="entry name" value="ALDEHYDE DEHYDROGENASE-RELATED"/>
    <property type="match status" value="1"/>
</dbReference>
<evidence type="ECO:0000256" key="8">
    <source>
        <dbReference type="PROSITE-ProRule" id="PRU10007"/>
    </source>
</evidence>
<dbReference type="Gene3D" id="3.40.50.720">
    <property type="entry name" value="NAD(P)-binding Rossmann-like Domain"/>
    <property type="match status" value="1"/>
</dbReference>
<evidence type="ECO:0000256" key="2">
    <source>
        <dbReference type="ARBA" id="ARBA00009986"/>
    </source>
</evidence>
<evidence type="ECO:0000256" key="10">
    <source>
        <dbReference type="RuleBase" id="RU361277"/>
    </source>
</evidence>
<comment type="cofactor">
    <cofactor evidence="1 10">
        <name>Zn(2+)</name>
        <dbReference type="ChEBI" id="CHEBI:29105"/>
    </cofactor>
</comment>
<dbReference type="InterPro" id="IPR011032">
    <property type="entry name" value="GroES-like_sf"/>
</dbReference>
<evidence type="ECO:0000256" key="7">
    <source>
        <dbReference type="ARBA" id="ARBA00049194"/>
    </source>
</evidence>
<dbReference type="InterPro" id="IPR015590">
    <property type="entry name" value="Aldehyde_DH_dom"/>
</dbReference>
<dbReference type="SUPFAM" id="SSF53720">
    <property type="entry name" value="ALDH-like"/>
    <property type="match status" value="1"/>
</dbReference>
<dbReference type="GO" id="GO:0008270">
    <property type="term" value="F:zinc ion binding"/>
    <property type="evidence" value="ECO:0007669"/>
    <property type="project" value="InterPro"/>
</dbReference>
<proteinExistence type="inferred from homology"/>
<dbReference type="FunFam" id="3.40.50.720:FF:000003">
    <property type="entry name" value="S-(hydroxymethyl)glutathione dehydrogenase"/>
    <property type="match status" value="1"/>
</dbReference>
<organism evidence="12 13">
    <name type="scientific">Cryomyces minteri</name>
    <dbReference type="NCBI Taxonomy" id="331657"/>
    <lineage>
        <taxon>Eukaryota</taxon>
        <taxon>Fungi</taxon>
        <taxon>Dikarya</taxon>
        <taxon>Ascomycota</taxon>
        <taxon>Pezizomycotina</taxon>
        <taxon>Dothideomycetes</taxon>
        <taxon>Dothideomycetes incertae sedis</taxon>
        <taxon>Cryomyces</taxon>
    </lineage>
</organism>
<comment type="similarity">
    <text evidence="10">Belongs to the zinc-containing alcohol dehydrogenase family.</text>
</comment>
<evidence type="ECO:0000256" key="9">
    <source>
        <dbReference type="RuleBase" id="RU003345"/>
    </source>
</evidence>
<dbReference type="Pfam" id="PF00171">
    <property type="entry name" value="Aldedh"/>
    <property type="match status" value="1"/>
</dbReference>
<dbReference type="PROSITE" id="PS00059">
    <property type="entry name" value="ADH_ZINC"/>
    <property type="match status" value="1"/>
</dbReference>
<dbReference type="Gene3D" id="3.40.309.10">
    <property type="entry name" value="Aldehyde Dehydrogenase, Chain A, domain 2"/>
    <property type="match status" value="1"/>
</dbReference>
<dbReference type="InterPro" id="IPR016163">
    <property type="entry name" value="Ald_DH_C"/>
</dbReference>
<evidence type="ECO:0000256" key="6">
    <source>
        <dbReference type="ARBA" id="ARBA00024226"/>
    </source>
</evidence>